<protein>
    <submittedName>
        <fullName evidence="2">Uncharacterized protein</fullName>
    </submittedName>
</protein>
<sequence length="81" mass="9075">MLTFVVALLLIPASLLSITEHENSSKPSWSSSLFFFAFHHLPYMPLSLSLLVFLSKFSEILADLLIPHEKELDGDRSLQGS</sequence>
<proteinExistence type="predicted"/>
<feature type="signal peptide" evidence="1">
    <location>
        <begin position="1"/>
        <end position="17"/>
    </location>
</feature>
<dbReference type="AlphaFoldDB" id="A0A2P2QYP5"/>
<accession>A0A2P2QYP5</accession>
<keyword evidence="1" id="KW-0732">Signal</keyword>
<evidence type="ECO:0000313" key="2">
    <source>
        <dbReference type="EMBL" id="MBX72004.1"/>
    </source>
</evidence>
<evidence type="ECO:0000256" key="1">
    <source>
        <dbReference type="SAM" id="SignalP"/>
    </source>
</evidence>
<organism evidence="2">
    <name type="scientific">Rhizophora mucronata</name>
    <name type="common">Asiatic mangrove</name>
    <dbReference type="NCBI Taxonomy" id="61149"/>
    <lineage>
        <taxon>Eukaryota</taxon>
        <taxon>Viridiplantae</taxon>
        <taxon>Streptophyta</taxon>
        <taxon>Embryophyta</taxon>
        <taxon>Tracheophyta</taxon>
        <taxon>Spermatophyta</taxon>
        <taxon>Magnoliopsida</taxon>
        <taxon>eudicotyledons</taxon>
        <taxon>Gunneridae</taxon>
        <taxon>Pentapetalae</taxon>
        <taxon>rosids</taxon>
        <taxon>fabids</taxon>
        <taxon>Malpighiales</taxon>
        <taxon>Rhizophoraceae</taxon>
        <taxon>Rhizophora</taxon>
    </lineage>
</organism>
<name>A0A2P2QYP5_RHIMU</name>
<reference evidence="2" key="1">
    <citation type="submission" date="2018-02" db="EMBL/GenBank/DDBJ databases">
        <title>Rhizophora mucronata_Transcriptome.</title>
        <authorList>
            <person name="Meera S.P."/>
            <person name="Sreeshan A."/>
            <person name="Augustine A."/>
        </authorList>
    </citation>
    <scope>NUCLEOTIDE SEQUENCE</scope>
    <source>
        <tissue evidence="2">Leaf</tissue>
    </source>
</reference>
<dbReference type="EMBL" id="GGEC01091520">
    <property type="protein sequence ID" value="MBX72004.1"/>
    <property type="molecule type" value="Transcribed_RNA"/>
</dbReference>
<feature type="chain" id="PRO_5015182384" evidence="1">
    <location>
        <begin position="18"/>
        <end position="81"/>
    </location>
</feature>